<dbReference type="Pfam" id="PF13188">
    <property type="entry name" value="PAS_8"/>
    <property type="match status" value="1"/>
</dbReference>
<organism evidence="2 3">
    <name type="scientific">Candidatus Vogelbacteria bacterium RIFOXYD2_FULL_44_9</name>
    <dbReference type="NCBI Taxonomy" id="1802441"/>
    <lineage>
        <taxon>Bacteria</taxon>
        <taxon>Candidatus Vogeliibacteriota</taxon>
    </lineage>
</organism>
<dbReference type="SUPFAM" id="SSF55785">
    <property type="entry name" value="PYP-like sensor domain (PAS domain)"/>
    <property type="match status" value="1"/>
</dbReference>
<evidence type="ECO:0000259" key="1">
    <source>
        <dbReference type="Pfam" id="PF13188"/>
    </source>
</evidence>
<dbReference type="AlphaFoldDB" id="A0A1G2QJQ6"/>
<accession>A0A1G2QJQ6</accession>
<proteinExistence type="predicted"/>
<comment type="caution">
    <text evidence="2">The sequence shown here is derived from an EMBL/GenBank/DDBJ whole genome shotgun (WGS) entry which is preliminary data.</text>
</comment>
<gene>
    <name evidence="2" type="ORF">A2556_02525</name>
</gene>
<dbReference type="EMBL" id="MHTM01000047">
    <property type="protein sequence ID" value="OHA60677.1"/>
    <property type="molecule type" value="Genomic_DNA"/>
</dbReference>
<feature type="domain" description="PAS" evidence="1">
    <location>
        <begin position="33"/>
        <end position="82"/>
    </location>
</feature>
<name>A0A1G2QJQ6_9BACT</name>
<sequence>MDINIIKKDMEKDLKPMGEDFFERLWEESWTYIKTVVDVVREPVLILDHDLKVMAANESFYRMFQVEVKDTENKIVYELGNGQWNIPALKKLLEDILPQNTFFKGFEVSHDFPVIGHKIMILNARQIRSKEENAKKMLPPIILLAMEDVTDMMIVADALASHANQVEANFTAKTKKLGLHINRLEIEINELKKRPL</sequence>
<evidence type="ECO:0000313" key="2">
    <source>
        <dbReference type="EMBL" id="OHA60677.1"/>
    </source>
</evidence>
<dbReference type="InterPro" id="IPR000014">
    <property type="entry name" value="PAS"/>
</dbReference>
<reference evidence="2 3" key="1">
    <citation type="journal article" date="2016" name="Nat. Commun.">
        <title>Thousands of microbial genomes shed light on interconnected biogeochemical processes in an aquifer system.</title>
        <authorList>
            <person name="Anantharaman K."/>
            <person name="Brown C.T."/>
            <person name="Hug L.A."/>
            <person name="Sharon I."/>
            <person name="Castelle C.J."/>
            <person name="Probst A.J."/>
            <person name="Thomas B.C."/>
            <person name="Singh A."/>
            <person name="Wilkins M.J."/>
            <person name="Karaoz U."/>
            <person name="Brodie E.L."/>
            <person name="Williams K.H."/>
            <person name="Hubbard S.S."/>
            <person name="Banfield J.F."/>
        </authorList>
    </citation>
    <scope>NUCLEOTIDE SEQUENCE [LARGE SCALE GENOMIC DNA]</scope>
</reference>
<evidence type="ECO:0000313" key="3">
    <source>
        <dbReference type="Proteomes" id="UP000177140"/>
    </source>
</evidence>
<dbReference type="Proteomes" id="UP000177140">
    <property type="component" value="Unassembled WGS sequence"/>
</dbReference>
<dbReference type="InterPro" id="IPR035965">
    <property type="entry name" value="PAS-like_dom_sf"/>
</dbReference>
<protein>
    <recommendedName>
        <fullName evidence="1">PAS domain-containing protein</fullName>
    </recommendedName>
</protein>